<dbReference type="HAMAP" id="MF_00909">
    <property type="entry name" value="FtsZ"/>
    <property type="match status" value="1"/>
</dbReference>
<feature type="binding site" evidence="4">
    <location>
        <position position="140"/>
    </location>
    <ligand>
        <name>GTP</name>
        <dbReference type="ChEBI" id="CHEBI:37565"/>
    </ligand>
</feature>
<evidence type="ECO:0000256" key="6">
    <source>
        <dbReference type="RuleBase" id="RU000631"/>
    </source>
</evidence>
<feature type="domain" description="Tubulin/FtsZ 2-layer sandwich" evidence="10">
    <location>
        <begin position="207"/>
        <end position="328"/>
    </location>
</feature>
<dbReference type="RefSeq" id="WP_119989990.1">
    <property type="nucleotide sequence ID" value="NZ_CP032489.1"/>
</dbReference>
<dbReference type="GO" id="GO:0005737">
    <property type="term" value="C:cytoplasm"/>
    <property type="evidence" value="ECO:0007669"/>
    <property type="project" value="UniProtKB-SubCell"/>
</dbReference>
<dbReference type="PANTHER" id="PTHR30314:SF3">
    <property type="entry name" value="MITOCHONDRIAL DIVISION PROTEIN FSZA"/>
    <property type="match status" value="1"/>
</dbReference>
<evidence type="ECO:0000256" key="8">
    <source>
        <dbReference type="SAM" id="MobiDB-lite"/>
    </source>
</evidence>
<dbReference type="KEGG" id="ark:D6B99_15265"/>
<dbReference type="FunFam" id="3.40.50.1440:FF:000001">
    <property type="entry name" value="Cell division protein FtsZ"/>
    <property type="match status" value="1"/>
</dbReference>
<dbReference type="GO" id="GO:0051258">
    <property type="term" value="P:protein polymerization"/>
    <property type="evidence" value="ECO:0007669"/>
    <property type="project" value="UniProtKB-UniRule"/>
</dbReference>
<evidence type="ECO:0000256" key="2">
    <source>
        <dbReference type="ARBA" id="ARBA00022741"/>
    </source>
</evidence>
<dbReference type="Gene3D" id="3.40.50.1440">
    <property type="entry name" value="Tubulin/FtsZ, GTPase domain"/>
    <property type="match status" value="1"/>
</dbReference>
<sequence>MIDFDIPKQRSSIIKVIGVGGGGGNAVNHMFLQKIENVDFIICNTDAQALENSAIPNKIQLGPHLTQGLGAGANPNVGRQATEESLEEIKRILEVNTKMAFICAGMGGGTGTGGAPIIAKICQDLDILTVGIVTTPFSFEGPRRKQQAELGIKELEPHVDTLLVISNDKLRMQHKNLKMREAFGKADDVLSTAAKCITDIINSNGQINVDFADVCTVMRKGGVAILGSAIVEGDDRAQVAIENAINSPLLNDNNINGAKWILLNINTSEGDYECGTDEFELINDYVRNMAGENTDVIVGMGIDNTLGNGLAVTLIATGFEHKDPFEEKADFESVPEKDKVILTLKMNEPTQSVEADKATEKVVEKVEEKLEIPTLSEPSVEEEEINHTVYQAEKEIIEPSEPIIFSLEEEVEETKEEIIEQKHSVVEDVEEEPQMKYEEKPSDTVQPNHSFLSKPNNIYVSKPAVEQKPKEEVKKPQPSFNMFPQEEEMQIVFKENNNVPQQTVNFTNAAGNNEDLSEEEIKKRKAEERIQKLRNLSYNIKGNDIAEEFETVPAYVRRNLEMLDNNQEISSAESYYSKYTVNKDEKDGINISGLNAFLEGKKPD</sequence>
<feature type="binding site" evidence="4">
    <location>
        <begin position="21"/>
        <end position="25"/>
    </location>
    <ligand>
        <name>GTP</name>
        <dbReference type="ChEBI" id="CHEBI:37565"/>
    </ligand>
</feature>
<dbReference type="InterPro" id="IPR003008">
    <property type="entry name" value="Tubulin_FtsZ_GTPase"/>
</dbReference>
<dbReference type="SMART" id="SM00865">
    <property type="entry name" value="Tubulin_C"/>
    <property type="match status" value="1"/>
</dbReference>
<organism evidence="11 12">
    <name type="scientific">Arachidicoccus soli</name>
    <dbReference type="NCBI Taxonomy" id="2341117"/>
    <lineage>
        <taxon>Bacteria</taxon>
        <taxon>Pseudomonadati</taxon>
        <taxon>Bacteroidota</taxon>
        <taxon>Chitinophagia</taxon>
        <taxon>Chitinophagales</taxon>
        <taxon>Chitinophagaceae</taxon>
        <taxon>Arachidicoccus</taxon>
    </lineage>
</organism>
<dbReference type="PROSITE" id="PS01135">
    <property type="entry name" value="FTSZ_2"/>
    <property type="match status" value="1"/>
</dbReference>
<dbReference type="InterPro" id="IPR024757">
    <property type="entry name" value="FtsZ_C"/>
</dbReference>
<keyword evidence="3 4" id="KW-0342">GTP-binding</keyword>
<dbReference type="SUPFAM" id="SSF52490">
    <property type="entry name" value="Tubulin nucleotide-binding domain-like"/>
    <property type="match status" value="1"/>
</dbReference>
<dbReference type="CDD" id="cd02201">
    <property type="entry name" value="FtsZ_type1"/>
    <property type="match status" value="1"/>
</dbReference>
<comment type="subunit">
    <text evidence="4">Homodimer. Polymerizes to form a dynamic ring structure in a strictly GTP-dependent manner. Interacts directly with several other division proteins.</text>
</comment>
<dbReference type="GO" id="GO:0032153">
    <property type="term" value="C:cell division site"/>
    <property type="evidence" value="ECO:0007669"/>
    <property type="project" value="UniProtKB-UniRule"/>
</dbReference>
<evidence type="ECO:0000256" key="7">
    <source>
        <dbReference type="SAM" id="Coils"/>
    </source>
</evidence>
<feature type="domain" description="Tubulin/FtsZ GTPase" evidence="9">
    <location>
        <begin position="13"/>
        <end position="205"/>
    </location>
</feature>
<dbReference type="SMART" id="SM00864">
    <property type="entry name" value="Tubulin"/>
    <property type="match status" value="1"/>
</dbReference>
<accession>A0A386HSA6</accession>
<evidence type="ECO:0000259" key="10">
    <source>
        <dbReference type="SMART" id="SM00865"/>
    </source>
</evidence>
<gene>
    <name evidence="4 11" type="primary">ftsZ</name>
    <name evidence="11" type="ORF">D6B99_15265</name>
</gene>
<comment type="subcellular location">
    <subcellularLocation>
        <location evidence="4">Cytoplasm</location>
    </subcellularLocation>
    <text evidence="4">Assembles at midcell at the inner surface of the cytoplasmic membrane.</text>
</comment>
<name>A0A386HSA6_9BACT</name>
<feature type="region of interest" description="Disordered" evidence="8">
    <location>
        <begin position="428"/>
        <end position="452"/>
    </location>
</feature>
<keyword evidence="4 6" id="KW-0132">Cell division</keyword>
<evidence type="ECO:0000256" key="3">
    <source>
        <dbReference type="ARBA" id="ARBA00023134"/>
    </source>
</evidence>
<keyword evidence="4 6" id="KW-0717">Septation</keyword>
<evidence type="ECO:0000259" key="9">
    <source>
        <dbReference type="SMART" id="SM00864"/>
    </source>
</evidence>
<reference evidence="11 12" key="1">
    <citation type="submission" date="2018-09" db="EMBL/GenBank/DDBJ databases">
        <title>Arachidicoccus sp. nov., a bacterium isolated from soil.</title>
        <authorList>
            <person name="Weon H.-Y."/>
            <person name="Kwon S.-W."/>
            <person name="Lee S.A."/>
        </authorList>
    </citation>
    <scope>NUCLEOTIDE SEQUENCE [LARGE SCALE GENOMIC DNA]</scope>
    <source>
        <strain evidence="11 12">KIS59-12</strain>
    </source>
</reference>
<keyword evidence="4" id="KW-0963">Cytoplasm</keyword>
<dbReference type="SUPFAM" id="SSF55307">
    <property type="entry name" value="Tubulin C-terminal domain-like"/>
    <property type="match status" value="1"/>
</dbReference>
<feature type="binding site" evidence="4">
    <location>
        <position position="144"/>
    </location>
    <ligand>
        <name>GTP</name>
        <dbReference type="ChEBI" id="CHEBI:37565"/>
    </ligand>
</feature>
<evidence type="ECO:0000256" key="5">
    <source>
        <dbReference type="NCBIfam" id="TIGR00065"/>
    </source>
</evidence>
<evidence type="ECO:0000313" key="11">
    <source>
        <dbReference type="EMBL" id="AYD48848.1"/>
    </source>
</evidence>
<dbReference type="InterPro" id="IPR036525">
    <property type="entry name" value="Tubulin/FtsZ_GTPase_sf"/>
</dbReference>
<dbReference type="PROSITE" id="PS01134">
    <property type="entry name" value="FTSZ_1"/>
    <property type="match status" value="1"/>
</dbReference>
<dbReference type="InterPro" id="IPR037103">
    <property type="entry name" value="Tubulin/FtsZ-like_C"/>
</dbReference>
<dbReference type="GO" id="GO:0005525">
    <property type="term" value="F:GTP binding"/>
    <property type="evidence" value="ECO:0007669"/>
    <property type="project" value="UniProtKB-UniRule"/>
</dbReference>
<keyword evidence="12" id="KW-1185">Reference proteome</keyword>
<protein>
    <recommendedName>
        <fullName evidence="4 5">Cell division protein FtsZ</fullName>
    </recommendedName>
</protein>
<dbReference type="InterPro" id="IPR020805">
    <property type="entry name" value="Cell_div_FtsZ_CS"/>
</dbReference>
<dbReference type="Gene3D" id="3.30.1330.20">
    <property type="entry name" value="Tubulin/FtsZ, C-terminal domain"/>
    <property type="match status" value="1"/>
</dbReference>
<keyword evidence="2 4" id="KW-0547">Nucleotide-binding</keyword>
<dbReference type="InterPro" id="IPR008280">
    <property type="entry name" value="Tub_FtsZ_C"/>
</dbReference>
<evidence type="ECO:0000256" key="4">
    <source>
        <dbReference type="HAMAP-Rule" id="MF_00909"/>
    </source>
</evidence>
<dbReference type="Proteomes" id="UP000266118">
    <property type="component" value="Chromosome"/>
</dbReference>
<dbReference type="AlphaFoldDB" id="A0A386HSA6"/>
<dbReference type="PRINTS" id="PR00423">
    <property type="entry name" value="CELLDVISFTSZ"/>
</dbReference>
<dbReference type="GO" id="GO:0003924">
    <property type="term" value="F:GTPase activity"/>
    <property type="evidence" value="ECO:0007669"/>
    <property type="project" value="UniProtKB-UniRule"/>
</dbReference>
<dbReference type="Pfam" id="PF12327">
    <property type="entry name" value="FtsZ_C"/>
    <property type="match status" value="1"/>
</dbReference>
<evidence type="ECO:0000256" key="1">
    <source>
        <dbReference type="ARBA" id="ARBA00009690"/>
    </source>
</evidence>
<dbReference type="GO" id="GO:0000917">
    <property type="term" value="P:division septum assembly"/>
    <property type="evidence" value="ECO:0007669"/>
    <property type="project" value="UniProtKB-KW"/>
</dbReference>
<dbReference type="InterPro" id="IPR045061">
    <property type="entry name" value="FtsZ/CetZ"/>
</dbReference>
<feature type="binding site" evidence="4">
    <location>
        <begin position="109"/>
        <end position="111"/>
    </location>
    <ligand>
        <name>GTP</name>
        <dbReference type="ChEBI" id="CHEBI:37565"/>
    </ligand>
</feature>
<proteinExistence type="inferred from homology"/>
<dbReference type="EMBL" id="CP032489">
    <property type="protein sequence ID" value="AYD48848.1"/>
    <property type="molecule type" value="Genomic_DNA"/>
</dbReference>
<dbReference type="GO" id="GO:0043093">
    <property type="term" value="P:FtsZ-dependent cytokinesis"/>
    <property type="evidence" value="ECO:0007669"/>
    <property type="project" value="UniProtKB-UniRule"/>
</dbReference>
<feature type="compositionally biased region" description="Polar residues" evidence="8">
    <location>
        <begin position="443"/>
        <end position="452"/>
    </location>
</feature>
<dbReference type="InterPro" id="IPR000158">
    <property type="entry name" value="Cell_div_FtsZ"/>
</dbReference>
<comment type="function">
    <text evidence="4 6">Essential cell division protein that forms a contractile ring structure (Z ring) at the future cell division site. The regulation of the ring assembly controls the timing and the location of cell division. One of the functions of the FtsZ ring is to recruit other cell division proteins to the septum to produce a new cell wall between the dividing cells. Binds GTP and shows GTPase activity.</text>
</comment>
<dbReference type="Pfam" id="PF00091">
    <property type="entry name" value="Tubulin"/>
    <property type="match status" value="1"/>
</dbReference>
<keyword evidence="4 6" id="KW-0131">Cell cycle</keyword>
<dbReference type="OrthoDB" id="9813375at2"/>
<feature type="coiled-coil region" evidence="7">
    <location>
        <begin position="509"/>
        <end position="536"/>
    </location>
</feature>
<feature type="compositionally biased region" description="Basic and acidic residues" evidence="8">
    <location>
        <begin position="433"/>
        <end position="442"/>
    </location>
</feature>
<keyword evidence="7" id="KW-0175">Coiled coil</keyword>
<evidence type="ECO:0000313" key="12">
    <source>
        <dbReference type="Proteomes" id="UP000266118"/>
    </source>
</evidence>
<dbReference type="NCBIfam" id="TIGR00065">
    <property type="entry name" value="ftsZ"/>
    <property type="match status" value="1"/>
</dbReference>
<dbReference type="PANTHER" id="PTHR30314">
    <property type="entry name" value="CELL DIVISION PROTEIN FTSZ-RELATED"/>
    <property type="match status" value="1"/>
</dbReference>
<comment type="similarity">
    <text evidence="1 4 6">Belongs to the FtsZ family.</text>
</comment>
<feature type="binding site" evidence="4">
    <location>
        <position position="187"/>
    </location>
    <ligand>
        <name>GTP</name>
        <dbReference type="ChEBI" id="CHEBI:37565"/>
    </ligand>
</feature>
<dbReference type="InterPro" id="IPR018316">
    <property type="entry name" value="Tubulin/FtsZ_2-layer-sand-dom"/>
</dbReference>